<dbReference type="EMBL" id="JBBPBN010000005">
    <property type="protein sequence ID" value="KAK9037417.1"/>
    <property type="molecule type" value="Genomic_DNA"/>
</dbReference>
<keyword evidence="3" id="KW-1185">Reference proteome</keyword>
<feature type="region of interest" description="Disordered" evidence="1">
    <location>
        <begin position="1"/>
        <end position="33"/>
    </location>
</feature>
<protein>
    <submittedName>
        <fullName evidence="2">Uncharacterized protein</fullName>
    </submittedName>
</protein>
<proteinExistence type="predicted"/>
<reference evidence="2 3" key="1">
    <citation type="journal article" date="2024" name="G3 (Bethesda)">
        <title>Genome assembly of Hibiscus sabdariffa L. provides insights into metabolisms of medicinal natural products.</title>
        <authorList>
            <person name="Kim T."/>
        </authorList>
    </citation>
    <scope>NUCLEOTIDE SEQUENCE [LARGE SCALE GENOMIC DNA]</scope>
    <source>
        <strain evidence="2">TK-2024</strain>
        <tissue evidence="2">Old leaves</tissue>
    </source>
</reference>
<name>A0ABR2TJL7_9ROSI</name>
<dbReference type="Proteomes" id="UP001396334">
    <property type="component" value="Unassembled WGS sequence"/>
</dbReference>
<evidence type="ECO:0000256" key="1">
    <source>
        <dbReference type="SAM" id="MobiDB-lite"/>
    </source>
</evidence>
<organism evidence="2 3">
    <name type="scientific">Hibiscus sabdariffa</name>
    <name type="common">roselle</name>
    <dbReference type="NCBI Taxonomy" id="183260"/>
    <lineage>
        <taxon>Eukaryota</taxon>
        <taxon>Viridiplantae</taxon>
        <taxon>Streptophyta</taxon>
        <taxon>Embryophyta</taxon>
        <taxon>Tracheophyta</taxon>
        <taxon>Spermatophyta</taxon>
        <taxon>Magnoliopsida</taxon>
        <taxon>eudicotyledons</taxon>
        <taxon>Gunneridae</taxon>
        <taxon>Pentapetalae</taxon>
        <taxon>rosids</taxon>
        <taxon>malvids</taxon>
        <taxon>Malvales</taxon>
        <taxon>Malvaceae</taxon>
        <taxon>Malvoideae</taxon>
        <taxon>Hibiscus</taxon>
    </lineage>
</organism>
<evidence type="ECO:0000313" key="2">
    <source>
        <dbReference type="EMBL" id="KAK9037417.1"/>
    </source>
</evidence>
<sequence>MALQQGGLRSESGSSQALGDVEVEARSHQPQQVVRSNANSGIVGYPSCQLPGFYSPSLPLQPADNSKVLGTGFPTTETVNSGLQSSSSTHVSFVATTTPWPTVQDNVCVVSSPPLISQDISLLLVSSLQHSSTNSGSDGLVQQRDVGIPTNEQHYNPTSVDSHVDVHHNITDSLAELQQHVSHHDTMNGGNDGLLYTPPSNTILQQPAPIFDSTLDQVSVDLSSQPSCSVLPEVASLGSDSNILASGFGHHRSASVPGCEGNFEDLISVPSHEGACLNTDEQLSRLPENVQQSDTLLTDPIERDRVDGVDTERTEKRWRIERDRDVEA</sequence>
<evidence type="ECO:0000313" key="3">
    <source>
        <dbReference type="Proteomes" id="UP001396334"/>
    </source>
</evidence>
<gene>
    <name evidence="2" type="ORF">V6N11_022328</name>
</gene>
<comment type="caution">
    <text evidence="2">The sequence shown here is derived from an EMBL/GenBank/DDBJ whole genome shotgun (WGS) entry which is preliminary data.</text>
</comment>
<accession>A0ABR2TJL7</accession>